<dbReference type="PANTHER" id="PTHR39173:SF1">
    <property type="entry name" value="ACETYLTRANSFERASE"/>
    <property type="match status" value="1"/>
</dbReference>
<dbReference type="EMBL" id="FOGT01000012">
    <property type="protein sequence ID" value="SES24481.1"/>
    <property type="molecule type" value="Genomic_DNA"/>
</dbReference>
<sequence length="178" mass="20722">MDRVSLIKPTTLLEKEYLSFYKEWKESGEVMIPWVIERSPFEFGKMVQSLYDNENELKLPKGWVPDSTYWLVNEQSRILGCVNIRHKLTEKLLNEGGHIGYGIRPSERRKGYASRLLELSLEKADLIGIRKVLVVCDDYNTASRKTILKNGGIRDDDFTDNQGNVVHRFWITLNTEKQ</sequence>
<organism evidence="2 3">
    <name type="scientific">Salipaludibacillus aurantiacus</name>
    <dbReference type="NCBI Taxonomy" id="1601833"/>
    <lineage>
        <taxon>Bacteria</taxon>
        <taxon>Bacillati</taxon>
        <taxon>Bacillota</taxon>
        <taxon>Bacilli</taxon>
        <taxon>Bacillales</taxon>
        <taxon>Bacillaceae</taxon>
    </lineage>
</organism>
<keyword evidence="3" id="KW-1185">Reference proteome</keyword>
<evidence type="ECO:0000259" key="1">
    <source>
        <dbReference type="PROSITE" id="PS51186"/>
    </source>
</evidence>
<dbReference type="Pfam" id="PF13302">
    <property type="entry name" value="Acetyltransf_3"/>
    <property type="match status" value="1"/>
</dbReference>
<dbReference type="OrthoDB" id="9797989at2"/>
<protein>
    <submittedName>
        <fullName evidence="2">Predicted acetyltransferase</fullName>
    </submittedName>
</protein>
<dbReference type="InterPro" id="IPR000182">
    <property type="entry name" value="GNAT_dom"/>
</dbReference>
<gene>
    <name evidence="2" type="ORF">SAMN05518684_11258</name>
</gene>
<dbReference type="RefSeq" id="WP_093053739.1">
    <property type="nucleotide sequence ID" value="NZ_FOGT01000012.1"/>
</dbReference>
<feature type="domain" description="N-acetyltransferase" evidence="1">
    <location>
        <begin position="19"/>
        <end position="176"/>
    </location>
</feature>
<name>A0A1H9VSF3_9BACI</name>
<dbReference type="GO" id="GO:0016747">
    <property type="term" value="F:acyltransferase activity, transferring groups other than amino-acyl groups"/>
    <property type="evidence" value="ECO:0007669"/>
    <property type="project" value="InterPro"/>
</dbReference>
<dbReference type="PANTHER" id="PTHR39173">
    <property type="entry name" value="ACETYLTRANSFERASE"/>
    <property type="match status" value="1"/>
</dbReference>
<dbReference type="Gene3D" id="3.40.630.30">
    <property type="match status" value="1"/>
</dbReference>
<dbReference type="AlphaFoldDB" id="A0A1H9VSF3"/>
<dbReference type="STRING" id="1601833.SAMN05518684_11258"/>
<dbReference type="SUPFAM" id="SSF55729">
    <property type="entry name" value="Acyl-CoA N-acyltransferases (Nat)"/>
    <property type="match status" value="1"/>
</dbReference>
<dbReference type="CDD" id="cd04301">
    <property type="entry name" value="NAT_SF"/>
    <property type="match status" value="1"/>
</dbReference>
<reference evidence="3" key="1">
    <citation type="submission" date="2016-10" db="EMBL/GenBank/DDBJ databases">
        <authorList>
            <person name="Varghese N."/>
            <person name="Submissions S."/>
        </authorList>
    </citation>
    <scope>NUCLEOTIDE SEQUENCE [LARGE SCALE GENOMIC DNA]</scope>
    <source>
        <strain evidence="3">S9</strain>
    </source>
</reference>
<keyword evidence="2" id="KW-0808">Transferase</keyword>
<proteinExistence type="predicted"/>
<accession>A0A1H9VSF3</accession>
<evidence type="ECO:0000313" key="2">
    <source>
        <dbReference type="EMBL" id="SES24481.1"/>
    </source>
</evidence>
<dbReference type="PROSITE" id="PS51186">
    <property type="entry name" value="GNAT"/>
    <property type="match status" value="1"/>
</dbReference>
<dbReference type="Proteomes" id="UP000198571">
    <property type="component" value="Unassembled WGS sequence"/>
</dbReference>
<dbReference type="InterPro" id="IPR016181">
    <property type="entry name" value="Acyl_CoA_acyltransferase"/>
</dbReference>
<evidence type="ECO:0000313" key="3">
    <source>
        <dbReference type="Proteomes" id="UP000198571"/>
    </source>
</evidence>